<dbReference type="GO" id="GO:0016757">
    <property type="term" value="F:glycosyltransferase activity"/>
    <property type="evidence" value="ECO:0007669"/>
    <property type="project" value="InterPro"/>
</dbReference>
<dbReference type="InterPro" id="IPR050194">
    <property type="entry name" value="Glycosyltransferase_grp1"/>
</dbReference>
<evidence type="ECO:0000313" key="2">
    <source>
        <dbReference type="EMBL" id="HGW92607.1"/>
    </source>
</evidence>
<dbReference type="InterPro" id="IPR001296">
    <property type="entry name" value="Glyco_trans_1"/>
</dbReference>
<dbReference type="EMBL" id="DTHG01000103">
    <property type="protein sequence ID" value="HGW92607.1"/>
    <property type="molecule type" value="Genomic_DNA"/>
</dbReference>
<sequence>MFLKPKILIINWQDIKNPLSGGAEVHLFEIFGRLKKYYEIHLLCDSFKNAEKEEELNGIFVHRTGNRNTFNFNVPSAFERLNKKYHFELVIEDLNKIPFYGSFYIPQKRIAILHHFFGDVIFQETNPLFGFYVYLNERLVPFFYKDVDFVCVSKGTREELLKHGMDEKRIKVIYNGVDFERFKPSKKLDIPVFSAVGRIKRYKRLDILIEAINIAKNKGAHFKVIIVGKGNDMERIKKMCIDKGLDEIVDFKGFVSEEEKIKILGESWAHINTSPKEGWGLTSIEAQSCGTLSVVPDSPGLNETIISGKTGFIYKFGDAEALGDILFKLSKNRELIEKMGREAREFSKRFNWDISANQFKEIIDEKISCFR</sequence>
<dbReference type="Gene3D" id="3.40.50.2000">
    <property type="entry name" value="Glycogen Phosphorylase B"/>
    <property type="match status" value="2"/>
</dbReference>
<comment type="caution">
    <text evidence="2">The sequence shown here is derived from an EMBL/GenBank/DDBJ whole genome shotgun (WGS) entry which is preliminary data.</text>
</comment>
<accession>A0A7C4YIE2</accession>
<evidence type="ECO:0000259" key="1">
    <source>
        <dbReference type="Pfam" id="PF00534"/>
    </source>
</evidence>
<reference evidence="2" key="1">
    <citation type="journal article" date="2020" name="mSystems">
        <title>Genome- and Community-Level Interaction Insights into Carbon Utilization and Element Cycling Functions of Hydrothermarchaeota in Hydrothermal Sediment.</title>
        <authorList>
            <person name="Zhou Z."/>
            <person name="Liu Y."/>
            <person name="Xu W."/>
            <person name="Pan J."/>
            <person name="Luo Z.H."/>
            <person name="Li M."/>
        </authorList>
    </citation>
    <scope>NUCLEOTIDE SEQUENCE [LARGE SCALE GENOMIC DNA]</scope>
    <source>
        <strain evidence="2">SpSt-780</strain>
    </source>
</reference>
<name>A0A7C4YIE2_UNCW3</name>
<feature type="domain" description="Glycosyl transferase family 1" evidence="1">
    <location>
        <begin position="178"/>
        <end position="345"/>
    </location>
</feature>
<dbReference type="SUPFAM" id="SSF53756">
    <property type="entry name" value="UDP-Glycosyltransferase/glycogen phosphorylase"/>
    <property type="match status" value="1"/>
</dbReference>
<protein>
    <submittedName>
        <fullName evidence="2">Glycosyltransferase family 1 protein</fullName>
    </submittedName>
</protein>
<dbReference type="CDD" id="cd03801">
    <property type="entry name" value="GT4_PimA-like"/>
    <property type="match status" value="1"/>
</dbReference>
<dbReference type="AlphaFoldDB" id="A0A7C4YIE2"/>
<dbReference type="PANTHER" id="PTHR45947">
    <property type="entry name" value="SULFOQUINOVOSYL TRANSFERASE SQD2"/>
    <property type="match status" value="1"/>
</dbReference>
<proteinExistence type="predicted"/>
<dbReference type="Pfam" id="PF00534">
    <property type="entry name" value="Glycos_transf_1"/>
    <property type="match status" value="1"/>
</dbReference>
<gene>
    <name evidence="2" type="ORF">ENV67_08745</name>
</gene>
<keyword evidence="2" id="KW-0808">Transferase</keyword>
<organism evidence="2">
    <name type="scientific">candidate division WOR-3 bacterium</name>
    <dbReference type="NCBI Taxonomy" id="2052148"/>
    <lineage>
        <taxon>Bacteria</taxon>
        <taxon>Bacteria division WOR-3</taxon>
    </lineage>
</organism>
<dbReference type="PANTHER" id="PTHR45947:SF3">
    <property type="entry name" value="SULFOQUINOVOSYL TRANSFERASE SQD2"/>
    <property type="match status" value="1"/>
</dbReference>